<gene>
    <name evidence="1" type="ORF">RFULGI_LOCUS1038</name>
</gene>
<dbReference type="AlphaFoldDB" id="A0A9N8Z2N1"/>
<accession>A0A9N8Z2N1</accession>
<dbReference type="OrthoDB" id="10414234at2759"/>
<dbReference type="EMBL" id="CAJVPZ010000553">
    <property type="protein sequence ID" value="CAG8469147.1"/>
    <property type="molecule type" value="Genomic_DNA"/>
</dbReference>
<reference evidence="1" key="1">
    <citation type="submission" date="2021-06" db="EMBL/GenBank/DDBJ databases">
        <authorList>
            <person name="Kallberg Y."/>
            <person name="Tangrot J."/>
            <person name="Rosling A."/>
        </authorList>
    </citation>
    <scope>NUCLEOTIDE SEQUENCE</scope>
    <source>
        <strain evidence="1">IN212</strain>
    </source>
</reference>
<keyword evidence="2" id="KW-1185">Reference proteome</keyword>
<organism evidence="1 2">
    <name type="scientific">Racocetra fulgida</name>
    <dbReference type="NCBI Taxonomy" id="60492"/>
    <lineage>
        <taxon>Eukaryota</taxon>
        <taxon>Fungi</taxon>
        <taxon>Fungi incertae sedis</taxon>
        <taxon>Mucoromycota</taxon>
        <taxon>Glomeromycotina</taxon>
        <taxon>Glomeromycetes</taxon>
        <taxon>Diversisporales</taxon>
        <taxon>Gigasporaceae</taxon>
        <taxon>Racocetra</taxon>
    </lineage>
</organism>
<proteinExistence type="predicted"/>
<sequence>MRYSPVIISFKHHNLQTITIDPVDVIWTHRSQVLSIICVVYSTLLRIPKVHKIYKIHQFAMYLGSVYKDYTRFGVEEDESIILQNCQSFFYTSNQKLNNIYNLLNNFAQLKIMSSVQCLHLNFAKTVLPDNQLSLFFNFIDDSPLSFDSSSESLIYEFVCQMISDC</sequence>
<evidence type="ECO:0000313" key="1">
    <source>
        <dbReference type="EMBL" id="CAG8469147.1"/>
    </source>
</evidence>
<name>A0A9N8Z2N1_9GLOM</name>
<dbReference type="Proteomes" id="UP000789396">
    <property type="component" value="Unassembled WGS sequence"/>
</dbReference>
<evidence type="ECO:0000313" key="2">
    <source>
        <dbReference type="Proteomes" id="UP000789396"/>
    </source>
</evidence>
<comment type="caution">
    <text evidence="1">The sequence shown here is derived from an EMBL/GenBank/DDBJ whole genome shotgun (WGS) entry which is preliminary data.</text>
</comment>
<protein>
    <submittedName>
        <fullName evidence="1">11756_t:CDS:1</fullName>
    </submittedName>
</protein>